<dbReference type="Pfam" id="PF17836">
    <property type="entry name" value="PglD_N"/>
    <property type="match status" value="1"/>
</dbReference>
<dbReference type="RefSeq" id="WP_247243991.1">
    <property type="nucleotide sequence ID" value="NZ_JALJRA010000007.1"/>
</dbReference>
<evidence type="ECO:0000259" key="2">
    <source>
        <dbReference type="Pfam" id="PF17836"/>
    </source>
</evidence>
<comment type="similarity">
    <text evidence="1">Belongs to the transferase hexapeptide repeat family.</text>
</comment>
<dbReference type="InterPro" id="IPR001451">
    <property type="entry name" value="Hexapep"/>
</dbReference>
<dbReference type="Pfam" id="PF00132">
    <property type="entry name" value="Hexapep"/>
    <property type="match status" value="1"/>
</dbReference>
<name>A0ABV2H5Q1_9HYPH</name>
<dbReference type="InterPro" id="IPR050179">
    <property type="entry name" value="Trans_hexapeptide_repeat"/>
</dbReference>
<comment type="caution">
    <text evidence="3">The sequence shown here is derived from an EMBL/GenBank/DDBJ whole genome shotgun (WGS) entry which is preliminary data.</text>
</comment>
<dbReference type="Proteomes" id="UP001549031">
    <property type="component" value="Unassembled WGS sequence"/>
</dbReference>
<dbReference type="InterPro" id="IPR020019">
    <property type="entry name" value="AcTrfase_PglD-like"/>
</dbReference>
<evidence type="ECO:0000313" key="3">
    <source>
        <dbReference type="EMBL" id="MET3585882.1"/>
    </source>
</evidence>
<dbReference type="CDD" id="cd03360">
    <property type="entry name" value="LbH_AT_putative"/>
    <property type="match status" value="1"/>
</dbReference>
<dbReference type="NCBIfam" id="TIGR03570">
    <property type="entry name" value="NeuD_NnaD"/>
    <property type="match status" value="1"/>
</dbReference>
<dbReference type="SUPFAM" id="SSF51161">
    <property type="entry name" value="Trimeric LpxA-like enzymes"/>
    <property type="match status" value="1"/>
</dbReference>
<reference evidence="3 4" key="1">
    <citation type="submission" date="2024-06" db="EMBL/GenBank/DDBJ databases">
        <title>Genomic Encyclopedia of Type Strains, Phase IV (KMG-IV): sequencing the most valuable type-strain genomes for metagenomic binning, comparative biology and taxonomic classification.</title>
        <authorList>
            <person name="Goeker M."/>
        </authorList>
    </citation>
    <scope>NUCLEOTIDE SEQUENCE [LARGE SCALE GENOMIC DNA]</scope>
    <source>
        <strain evidence="3 4">DSM 105042</strain>
    </source>
</reference>
<accession>A0ABV2H5Q1</accession>
<dbReference type="Gene3D" id="3.40.50.20">
    <property type="match status" value="1"/>
</dbReference>
<dbReference type="PANTHER" id="PTHR43300:SF4">
    <property type="entry name" value="ACYL-[ACYL-CARRIER-PROTEIN]--UDP-N-ACETYLGLUCOSAMINE O-ACYLTRANSFERASE"/>
    <property type="match status" value="1"/>
</dbReference>
<keyword evidence="4" id="KW-1185">Reference proteome</keyword>
<sequence>MEKNRKLVIVGSGEFGRIAFEYFTYDSNYEVVAFSVERDFLQDTVIEGCPVVPLDELAQRFDPKEHDVYVAVTYTQLNRVRTRLFKSVKGLGYRCASYVSSRAFVWRNVELGENVFIFENNVVQPFCKIEDNVVLWSGNHIGHRSVVEANCYLSSHIVVSGYCEIGSSSFVGVNATFADNVAIGPDCLIGMASTVNRNLEGGKVWTGSPVEASRIPSLRYFKVKEV</sequence>
<evidence type="ECO:0000313" key="4">
    <source>
        <dbReference type="Proteomes" id="UP001549031"/>
    </source>
</evidence>
<dbReference type="InterPro" id="IPR011004">
    <property type="entry name" value="Trimer_LpxA-like_sf"/>
</dbReference>
<dbReference type="InterPro" id="IPR041561">
    <property type="entry name" value="PglD_N"/>
</dbReference>
<dbReference type="PANTHER" id="PTHR43300">
    <property type="entry name" value="ACETYLTRANSFERASE"/>
    <property type="match status" value="1"/>
</dbReference>
<feature type="domain" description="PglD N-terminal" evidence="2">
    <location>
        <begin position="6"/>
        <end position="87"/>
    </location>
</feature>
<organism evidence="3 4">
    <name type="scientific">Pseudorhizobium tarimense</name>
    <dbReference type="NCBI Taxonomy" id="1079109"/>
    <lineage>
        <taxon>Bacteria</taxon>
        <taxon>Pseudomonadati</taxon>
        <taxon>Pseudomonadota</taxon>
        <taxon>Alphaproteobacteria</taxon>
        <taxon>Hyphomicrobiales</taxon>
        <taxon>Rhizobiaceae</taxon>
        <taxon>Rhizobium/Agrobacterium group</taxon>
        <taxon>Pseudorhizobium</taxon>
    </lineage>
</organism>
<evidence type="ECO:0000256" key="1">
    <source>
        <dbReference type="ARBA" id="ARBA00007274"/>
    </source>
</evidence>
<dbReference type="EMBL" id="JBEPLJ010000007">
    <property type="protein sequence ID" value="MET3585882.1"/>
    <property type="molecule type" value="Genomic_DNA"/>
</dbReference>
<protein>
    <submittedName>
        <fullName evidence="3">Sugar O-acyltransferase (Sialic acid O-acetyltransferase NeuD family)</fullName>
    </submittedName>
</protein>
<gene>
    <name evidence="3" type="ORF">ABID21_001997</name>
</gene>
<proteinExistence type="inferred from homology"/>
<dbReference type="Gene3D" id="2.160.10.10">
    <property type="entry name" value="Hexapeptide repeat proteins"/>
    <property type="match status" value="1"/>
</dbReference>